<evidence type="ECO:0000259" key="2">
    <source>
        <dbReference type="Pfam" id="PF18962"/>
    </source>
</evidence>
<proteinExistence type="predicted"/>
<accession>A0A2W2AGG7</accession>
<feature type="chain" id="PRO_5015838823" description="Secretion system C-terminal sorting domain-containing protein" evidence="1">
    <location>
        <begin position="21"/>
        <end position="932"/>
    </location>
</feature>
<evidence type="ECO:0000313" key="3">
    <source>
        <dbReference type="EMBL" id="PZF71350.1"/>
    </source>
</evidence>
<name>A0A2W2AGG7_9BACT</name>
<dbReference type="NCBIfam" id="TIGR04183">
    <property type="entry name" value="Por_Secre_tail"/>
    <property type="match status" value="1"/>
</dbReference>
<evidence type="ECO:0000313" key="4">
    <source>
        <dbReference type="Proteomes" id="UP000248745"/>
    </source>
</evidence>
<comment type="caution">
    <text evidence="3">The sequence shown here is derived from an EMBL/GenBank/DDBJ whole genome shotgun (WGS) entry which is preliminary data.</text>
</comment>
<dbReference type="AlphaFoldDB" id="A0A2W2AGG7"/>
<keyword evidence="4" id="KW-1185">Reference proteome</keyword>
<dbReference type="InterPro" id="IPR026444">
    <property type="entry name" value="Secre_tail"/>
</dbReference>
<dbReference type="OrthoDB" id="601690at2"/>
<dbReference type="Proteomes" id="UP000248745">
    <property type="component" value="Unassembled WGS sequence"/>
</dbReference>
<dbReference type="EMBL" id="QKTW01000025">
    <property type="protein sequence ID" value="PZF71350.1"/>
    <property type="molecule type" value="Genomic_DNA"/>
</dbReference>
<organism evidence="3 4">
    <name type="scientific">Taibaiella soli</name>
    <dbReference type="NCBI Taxonomy" id="1649169"/>
    <lineage>
        <taxon>Bacteria</taxon>
        <taxon>Pseudomonadati</taxon>
        <taxon>Bacteroidota</taxon>
        <taxon>Chitinophagia</taxon>
        <taxon>Chitinophagales</taxon>
        <taxon>Chitinophagaceae</taxon>
        <taxon>Taibaiella</taxon>
    </lineage>
</organism>
<feature type="domain" description="Secretion system C-terminal sorting" evidence="2">
    <location>
        <begin position="859"/>
        <end position="930"/>
    </location>
</feature>
<keyword evidence="1" id="KW-0732">Signal</keyword>
<protein>
    <recommendedName>
        <fullName evidence="2">Secretion system C-terminal sorting domain-containing protein</fullName>
    </recommendedName>
</protein>
<evidence type="ECO:0000256" key="1">
    <source>
        <dbReference type="SAM" id="SignalP"/>
    </source>
</evidence>
<dbReference type="Pfam" id="PF18962">
    <property type="entry name" value="Por_Secre_tail"/>
    <property type="match status" value="1"/>
</dbReference>
<gene>
    <name evidence="3" type="ORF">DN068_18835</name>
</gene>
<dbReference type="RefSeq" id="WP_111000495.1">
    <property type="nucleotide sequence ID" value="NZ_QKTW01000025.1"/>
</dbReference>
<reference evidence="3 4" key="1">
    <citation type="submission" date="2018-06" db="EMBL/GenBank/DDBJ databases">
        <title>Mucibacter soli gen. nov., sp. nov., a new member of the family Chitinophagaceae producing mucin.</title>
        <authorList>
            <person name="Kim M.-K."/>
            <person name="Park S."/>
            <person name="Kim T.-S."/>
            <person name="Joung Y."/>
            <person name="Han J.-H."/>
            <person name="Kim S.B."/>
        </authorList>
    </citation>
    <scope>NUCLEOTIDE SEQUENCE [LARGE SCALE GENOMIC DNA]</scope>
    <source>
        <strain evidence="3 4">R1-15</strain>
    </source>
</reference>
<feature type="signal peptide" evidence="1">
    <location>
        <begin position="1"/>
        <end position="20"/>
    </location>
</feature>
<sequence length="932" mass="99114">MKKTLVLIATSLLLIGKVFAQCPTPPKVTAPIIAAATCPSNGSVTLGGNGVGDSNVLYRVIKAPNNSYVGITQQGNSPTFINLEPGAYSIEMSCTAGSIAKDTVNFTIANQYTPPSVDVSSQSNCTGGSAQIILSLSNIQGSSAPLQYAFYPTTDPSTPDNLLTYGSSTSQTFSSYGSFMVRVRDACGSVSTKMINVAGPSLYQAGLNGPVITSCDTFLSKLDLTDSVNNNRPVNIPPDGITVNVYKLSAPCTKGPLFSTVTFAGNTPISGLTFTAPTDPSFIIETINACGVVSNCVKSSSVDPHTQWYITNASCNIPATAIGLKHGSDERFFGAMTYCAYRNNIQLFCTTDPQDVRFNNIPSSSGDKFYIVATDQCGRVDTSDVVQTPAGAPTTVVSASYATCTPGIVTAYFEFANIPLPEKAGLIVTSGPCCIGTTLVNNLSGGYGYGNNLVPGTYTMKVTYPGHECTDLSDVTLNIPPVDTTVTLLATAAQSCGGKASITAIVKPSDQLNGLGGRTDVIDLVDASTGAVVQTTTNGVFNNVVPGDYTLIAKTTFNKCTSGTVYYSSASVMVTAQGSPPVVTKKFGIICEDASGNQLGAGMAVFNVVGFAPFDVFYNTLGQQPATPQLTGQGSIIDLNNLMPNQTYFFWFRDACGNVRPTQLGIFPLGKVWVEQRAQPCNNQPFSLSLPEYPDATYIWKNQNGVAITTSRTYDFGIYNNAYNGQYTGYMTLANGCVARTLVVNLNSDWCGQPLPLRIVSFDAVNAGNYNKLNWVTADEVGVSHFEVERSIDGNNWNLLTAMSIASPNGNTTHNYDYTDKAPSNGSNFYRLKIVDNNGQYVYSEVRTVKNNGLSGMQLYPNPAGAVVTVTLSEDVKDGVNLSVYNSVGKLISKQQLTSRQTVISTAQYPPGVYFVVVSNGNTIYRQKLIKQ</sequence>